<evidence type="ECO:0000313" key="1">
    <source>
        <dbReference type="EMBL" id="PWJ76638.1"/>
    </source>
</evidence>
<evidence type="ECO:0000313" key="2">
    <source>
        <dbReference type="Proteomes" id="UP000245412"/>
    </source>
</evidence>
<dbReference type="EMBL" id="QGGY01000004">
    <property type="protein sequence ID" value="PWJ76638.1"/>
    <property type="molecule type" value="Genomic_DNA"/>
</dbReference>
<dbReference type="Pfam" id="PF08902">
    <property type="entry name" value="DUF1848"/>
    <property type="match status" value="1"/>
</dbReference>
<dbReference type="InterPro" id="IPR014998">
    <property type="entry name" value="DUF1848"/>
</dbReference>
<name>A0AB73T5P1_9FIRM</name>
<comment type="caution">
    <text evidence="1">The sequence shown here is derived from an EMBL/GenBank/DDBJ whole genome shotgun (WGS) entry which is preliminary data.</text>
</comment>
<sequence>MIISASRRTDIPAFHFEWMMNRLREGYALIPNPYNAGRLGRVELSPEVTDCIVFWTKNPEPMLGKLKEIEAMGFSYYFEFTLTGYGTDLEPGLMDKERLWDIFCRLSGQAGPERVDWRFDPIIITDKYPASWHKEQFASMCEKMQGRTKRCIISFVDEYAHLGKSIRAPEADEIEDIALSIGKTAEHYGIPVYTCAEASDLSRYGIQKGACIDQDKIEEILGCCIDVKKDTGQRKECGCIASVDIGAYDTCAFGCTYCYANTRAAAVRKRFSACAPLSPMLGGWPRGDEIITQRTAVPVRTGQLKLPL</sequence>
<keyword evidence="2" id="KW-1185">Reference proteome</keyword>
<dbReference type="RefSeq" id="WP_109625787.1">
    <property type="nucleotide sequence ID" value="NZ_JANKBI010000008.1"/>
</dbReference>
<protein>
    <submittedName>
        <fullName evidence="1">Uncharacterized protein DUF1848</fullName>
    </submittedName>
</protein>
<proteinExistence type="predicted"/>
<gene>
    <name evidence="1" type="ORF">C7383_10484</name>
</gene>
<accession>A0AB73T5P1</accession>
<dbReference type="Proteomes" id="UP000245412">
    <property type="component" value="Unassembled WGS sequence"/>
</dbReference>
<organism evidence="1 2">
    <name type="scientific">Murimonas intestini</name>
    <dbReference type="NCBI Taxonomy" id="1337051"/>
    <lineage>
        <taxon>Bacteria</taxon>
        <taxon>Bacillati</taxon>
        <taxon>Bacillota</taxon>
        <taxon>Clostridia</taxon>
        <taxon>Lachnospirales</taxon>
        <taxon>Lachnospiraceae</taxon>
        <taxon>Murimonas</taxon>
    </lineage>
</organism>
<reference evidence="1 2" key="1">
    <citation type="submission" date="2018-05" db="EMBL/GenBank/DDBJ databases">
        <authorList>
            <person name="Goeker M."/>
            <person name="Huntemann M."/>
            <person name="Clum A."/>
            <person name="Pillay M."/>
            <person name="Palaniappan K."/>
            <person name="Varghese N."/>
            <person name="Mikhailova N."/>
            <person name="Stamatis D."/>
            <person name="Reddy T."/>
            <person name="Daum C."/>
            <person name="Shapiro N."/>
            <person name="Ivanova N."/>
            <person name="Kyrpides N."/>
            <person name="Woyke T."/>
        </authorList>
    </citation>
    <scope>NUCLEOTIDE SEQUENCE [LARGE SCALE GENOMIC DNA]</scope>
    <source>
        <strain evidence="1 2">DSM 26524</strain>
    </source>
</reference>
<dbReference type="AlphaFoldDB" id="A0AB73T5P1"/>